<evidence type="ECO:0000313" key="3">
    <source>
        <dbReference type="Proteomes" id="UP001321473"/>
    </source>
</evidence>
<comment type="caution">
    <text evidence="2">The sequence shown here is derived from an EMBL/GenBank/DDBJ whole genome shotgun (WGS) entry which is preliminary data.</text>
</comment>
<protein>
    <submittedName>
        <fullName evidence="2">Uncharacterized protein</fullName>
    </submittedName>
</protein>
<evidence type="ECO:0000313" key="2">
    <source>
        <dbReference type="EMBL" id="KAK8777250.1"/>
    </source>
</evidence>
<proteinExistence type="predicted"/>
<evidence type="ECO:0000256" key="1">
    <source>
        <dbReference type="SAM" id="MobiDB-lite"/>
    </source>
</evidence>
<gene>
    <name evidence="2" type="ORF">V5799_029407</name>
</gene>
<dbReference type="EMBL" id="JARKHS020012053">
    <property type="protein sequence ID" value="KAK8777250.1"/>
    <property type="molecule type" value="Genomic_DNA"/>
</dbReference>
<feature type="region of interest" description="Disordered" evidence="1">
    <location>
        <begin position="43"/>
        <end position="73"/>
    </location>
</feature>
<feature type="region of interest" description="Disordered" evidence="1">
    <location>
        <begin position="1"/>
        <end position="26"/>
    </location>
</feature>
<dbReference type="Proteomes" id="UP001321473">
    <property type="component" value="Unassembled WGS sequence"/>
</dbReference>
<keyword evidence="3" id="KW-1185">Reference proteome</keyword>
<sequence length="73" mass="7768">MIARSAESRKTPYARGLTGGNELTQGIPRAPALKTMTSAEFRGVKSRQGLRDTRVIGGSGARNVGRPAEKPVM</sequence>
<name>A0AAQ4ERG7_AMBAM</name>
<feature type="compositionally biased region" description="Basic and acidic residues" evidence="1">
    <location>
        <begin position="1"/>
        <end position="10"/>
    </location>
</feature>
<reference evidence="2 3" key="1">
    <citation type="journal article" date="2023" name="Arcadia Sci">
        <title>De novo assembly of a long-read Amblyomma americanum tick genome.</title>
        <authorList>
            <person name="Chou S."/>
            <person name="Poskanzer K.E."/>
            <person name="Rollins M."/>
            <person name="Thuy-Boun P.S."/>
        </authorList>
    </citation>
    <scope>NUCLEOTIDE SEQUENCE [LARGE SCALE GENOMIC DNA]</scope>
    <source>
        <strain evidence="2">F_SG_1</strain>
        <tissue evidence="2">Salivary glands</tissue>
    </source>
</reference>
<organism evidence="2 3">
    <name type="scientific">Amblyomma americanum</name>
    <name type="common">Lone star tick</name>
    <dbReference type="NCBI Taxonomy" id="6943"/>
    <lineage>
        <taxon>Eukaryota</taxon>
        <taxon>Metazoa</taxon>
        <taxon>Ecdysozoa</taxon>
        <taxon>Arthropoda</taxon>
        <taxon>Chelicerata</taxon>
        <taxon>Arachnida</taxon>
        <taxon>Acari</taxon>
        <taxon>Parasitiformes</taxon>
        <taxon>Ixodida</taxon>
        <taxon>Ixodoidea</taxon>
        <taxon>Ixodidae</taxon>
        <taxon>Amblyomminae</taxon>
        <taxon>Amblyomma</taxon>
    </lineage>
</organism>
<dbReference type="AlphaFoldDB" id="A0AAQ4ERG7"/>
<accession>A0AAQ4ERG7</accession>